<evidence type="ECO:0000256" key="4">
    <source>
        <dbReference type="PIRSR" id="PIRSR006806-1"/>
    </source>
</evidence>
<reference evidence="7" key="2">
    <citation type="submission" date="2022-08" db="EMBL/GenBank/DDBJ databases">
        <authorList>
            <person name="Dong C."/>
        </authorList>
    </citation>
    <scope>NUCLEOTIDE SEQUENCE</scope>
    <source>
        <strain evidence="7">59MF3M-4</strain>
    </source>
</reference>
<keyword evidence="5" id="KW-0460">Magnesium</keyword>
<feature type="region of interest" description="Disordered" evidence="6">
    <location>
        <begin position="1"/>
        <end position="22"/>
    </location>
</feature>
<feature type="compositionally biased region" description="Basic residues" evidence="6">
    <location>
        <begin position="8"/>
        <end position="19"/>
    </location>
</feature>
<dbReference type="EC" id="6.3.3.2" evidence="5"/>
<dbReference type="GO" id="GO:0005524">
    <property type="term" value="F:ATP binding"/>
    <property type="evidence" value="ECO:0007669"/>
    <property type="project" value="UniProtKB-KW"/>
</dbReference>
<dbReference type="GO" id="GO:0009396">
    <property type="term" value="P:folic acid-containing compound biosynthetic process"/>
    <property type="evidence" value="ECO:0007669"/>
    <property type="project" value="TreeGrafter"/>
</dbReference>
<sequence>MNKTELRRHMRRQRRALNRRQREQAARHLLRALRQSAHFQHSRHIAVYLTNDGEIDTSVFIRDLQRRGKTLYLPVLHPLRKGHLSFLPFNRQSRMVKNRFGISEPDFAGHRAMPARFIHLICMPLVAFDKDGNRLGMGGGFYDRTLAFSRQPGNKPRLIGCAYELQKTAALPAEDWDIPLTAIATDAGLHRFQAYAE</sequence>
<dbReference type="PIRSF" id="PIRSF006806">
    <property type="entry name" value="FTHF_cligase"/>
    <property type="match status" value="1"/>
</dbReference>
<feature type="binding site" evidence="4">
    <location>
        <begin position="134"/>
        <end position="142"/>
    </location>
    <ligand>
        <name>ATP</name>
        <dbReference type="ChEBI" id="CHEBI:30616"/>
    </ligand>
</feature>
<keyword evidence="8" id="KW-1185">Reference proteome</keyword>
<dbReference type="Gene3D" id="3.40.50.10420">
    <property type="entry name" value="NagB/RpiA/CoA transferase-like"/>
    <property type="match status" value="1"/>
</dbReference>
<evidence type="ECO:0000256" key="6">
    <source>
        <dbReference type="SAM" id="MobiDB-lite"/>
    </source>
</evidence>
<evidence type="ECO:0000256" key="3">
    <source>
        <dbReference type="ARBA" id="ARBA00022840"/>
    </source>
</evidence>
<evidence type="ECO:0000256" key="2">
    <source>
        <dbReference type="ARBA" id="ARBA00022741"/>
    </source>
</evidence>
<dbReference type="Proteomes" id="UP001147830">
    <property type="component" value="Unassembled WGS sequence"/>
</dbReference>
<feature type="binding site" evidence="4">
    <location>
        <begin position="3"/>
        <end position="7"/>
    </location>
    <ligand>
        <name>ATP</name>
        <dbReference type="ChEBI" id="CHEBI:30616"/>
    </ligand>
</feature>
<protein>
    <recommendedName>
        <fullName evidence="5">5-formyltetrahydrofolate cyclo-ligase</fullName>
        <ecNumber evidence="5">6.3.3.2</ecNumber>
    </recommendedName>
</protein>
<feature type="binding site" evidence="4">
    <location>
        <position position="49"/>
    </location>
    <ligand>
        <name>substrate</name>
    </ligand>
</feature>
<dbReference type="RefSeq" id="WP_260976191.1">
    <property type="nucleotide sequence ID" value="NZ_JAOANI010000015.1"/>
</dbReference>
<dbReference type="PANTHER" id="PTHR23407:SF1">
    <property type="entry name" value="5-FORMYLTETRAHYDROFOLATE CYCLO-LIGASE"/>
    <property type="match status" value="1"/>
</dbReference>
<keyword evidence="5" id="KW-0479">Metal-binding</keyword>
<evidence type="ECO:0000313" key="8">
    <source>
        <dbReference type="Proteomes" id="UP001147830"/>
    </source>
</evidence>
<comment type="caution">
    <text evidence="7">The sequence shown here is derived from an EMBL/GenBank/DDBJ whole genome shotgun (WGS) entry which is preliminary data.</text>
</comment>
<dbReference type="GO" id="GO:0035999">
    <property type="term" value="P:tetrahydrofolate interconversion"/>
    <property type="evidence" value="ECO:0007669"/>
    <property type="project" value="TreeGrafter"/>
</dbReference>
<keyword evidence="3 4" id="KW-0067">ATP-binding</keyword>
<keyword evidence="2 4" id="KW-0547">Nucleotide-binding</keyword>
<dbReference type="SUPFAM" id="SSF100950">
    <property type="entry name" value="NagB/RpiA/CoA transferase-like"/>
    <property type="match status" value="1"/>
</dbReference>
<reference evidence="7" key="1">
    <citation type="journal article" date="2022" name="Front. Microbiol.">
        <title>Genome-based taxonomic rearrangement of Oceanobacter-related bacteria including the description of Thalassolituus hydrocarbonoclasticus sp. nov. and Thalassolituus pacificus sp. nov. and emended description of the genus Thalassolituus.</title>
        <authorList>
            <person name="Dong C."/>
            <person name="Wei L."/>
            <person name="Wang J."/>
            <person name="Lai Q."/>
            <person name="Huang Z."/>
            <person name="Shao Z."/>
        </authorList>
    </citation>
    <scope>NUCLEOTIDE SEQUENCE</scope>
    <source>
        <strain evidence="7">59MF3M-4</strain>
    </source>
</reference>
<keyword evidence="7" id="KW-0436">Ligase</keyword>
<proteinExistence type="inferred from homology"/>
<gene>
    <name evidence="7" type="ORF">NYR02_09855</name>
</gene>
<dbReference type="Pfam" id="PF01812">
    <property type="entry name" value="5-FTHF_cyc-lig"/>
    <property type="match status" value="1"/>
</dbReference>
<dbReference type="InterPro" id="IPR024185">
    <property type="entry name" value="FTHF_cligase-like_sf"/>
</dbReference>
<dbReference type="InterPro" id="IPR002698">
    <property type="entry name" value="FTHF_cligase"/>
</dbReference>
<organism evidence="7 8">
    <name type="scientific">Thalassolituus pacificus</name>
    <dbReference type="NCBI Taxonomy" id="2975440"/>
    <lineage>
        <taxon>Bacteria</taxon>
        <taxon>Pseudomonadati</taxon>
        <taxon>Pseudomonadota</taxon>
        <taxon>Gammaproteobacteria</taxon>
        <taxon>Oceanospirillales</taxon>
        <taxon>Oceanospirillaceae</taxon>
        <taxon>Thalassolituus</taxon>
    </lineage>
</organism>
<dbReference type="AlphaFoldDB" id="A0A9X2WFE9"/>
<comment type="catalytic activity">
    <reaction evidence="5">
        <text>(6S)-5-formyl-5,6,7,8-tetrahydrofolate + ATP = (6R)-5,10-methenyltetrahydrofolate + ADP + phosphate</text>
        <dbReference type="Rhea" id="RHEA:10488"/>
        <dbReference type="ChEBI" id="CHEBI:30616"/>
        <dbReference type="ChEBI" id="CHEBI:43474"/>
        <dbReference type="ChEBI" id="CHEBI:57455"/>
        <dbReference type="ChEBI" id="CHEBI:57457"/>
        <dbReference type="ChEBI" id="CHEBI:456216"/>
        <dbReference type="EC" id="6.3.3.2"/>
    </reaction>
</comment>
<dbReference type="InterPro" id="IPR037171">
    <property type="entry name" value="NagB/RpiA_transferase-like"/>
</dbReference>
<dbReference type="GO" id="GO:0030272">
    <property type="term" value="F:5-formyltetrahydrofolate cyclo-ligase activity"/>
    <property type="evidence" value="ECO:0007669"/>
    <property type="project" value="UniProtKB-EC"/>
</dbReference>
<evidence type="ECO:0000313" key="7">
    <source>
        <dbReference type="EMBL" id="MCT7359325.1"/>
    </source>
</evidence>
<comment type="cofactor">
    <cofactor evidence="5">
        <name>Mg(2+)</name>
        <dbReference type="ChEBI" id="CHEBI:18420"/>
    </cofactor>
</comment>
<accession>A0A9X2WFE9</accession>
<dbReference type="EMBL" id="JAOANI010000015">
    <property type="protein sequence ID" value="MCT7359325.1"/>
    <property type="molecule type" value="Genomic_DNA"/>
</dbReference>
<feature type="binding site" evidence="4">
    <location>
        <position position="54"/>
    </location>
    <ligand>
        <name>substrate</name>
    </ligand>
</feature>
<dbReference type="GO" id="GO:0046872">
    <property type="term" value="F:metal ion binding"/>
    <property type="evidence" value="ECO:0007669"/>
    <property type="project" value="UniProtKB-KW"/>
</dbReference>
<dbReference type="NCBIfam" id="TIGR02727">
    <property type="entry name" value="MTHFS_bact"/>
    <property type="match status" value="1"/>
</dbReference>
<comment type="similarity">
    <text evidence="1 5">Belongs to the 5-formyltetrahydrofolate cyclo-ligase family.</text>
</comment>
<dbReference type="PANTHER" id="PTHR23407">
    <property type="entry name" value="ATPASE INHIBITOR/5-FORMYLTETRAHYDROFOLATE CYCLO-LIGASE"/>
    <property type="match status" value="1"/>
</dbReference>
<evidence type="ECO:0000256" key="1">
    <source>
        <dbReference type="ARBA" id="ARBA00010638"/>
    </source>
</evidence>
<evidence type="ECO:0000256" key="5">
    <source>
        <dbReference type="RuleBase" id="RU361279"/>
    </source>
</evidence>
<name>A0A9X2WFE9_9GAMM</name>